<dbReference type="Gene3D" id="2.40.128.340">
    <property type="match status" value="5"/>
</dbReference>
<dbReference type="InterPro" id="IPR006626">
    <property type="entry name" value="PbH1"/>
</dbReference>
<dbReference type="CDD" id="cd00146">
    <property type="entry name" value="PKD"/>
    <property type="match status" value="1"/>
</dbReference>
<dbReference type="Gene3D" id="2.60.40.10">
    <property type="entry name" value="Immunoglobulins"/>
    <property type="match status" value="1"/>
</dbReference>
<dbReference type="InterPro" id="IPR012334">
    <property type="entry name" value="Pectin_lyas_fold"/>
</dbReference>
<evidence type="ECO:0000256" key="2">
    <source>
        <dbReference type="SAM" id="MobiDB-lite"/>
    </source>
</evidence>
<dbReference type="SUPFAM" id="SSF51126">
    <property type="entry name" value="Pectin lyase-like"/>
    <property type="match status" value="1"/>
</dbReference>
<dbReference type="InterPro" id="IPR000601">
    <property type="entry name" value="PKD_dom"/>
</dbReference>
<dbReference type="SMART" id="SM00089">
    <property type="entry name" value="PKD"/>
    <property type="match status" value="1"/>
</dbReference>
<evidence type="ECO:0000313" key="6">
    <source>
        <dbReference type="Proteomes" id="UP000722989"/>
    </source>
</evidence>
<comment type="caution">
    <text evidence="5">The sequence shown here is derived from an EMBL/GenBank/DDBJ whole genome shotgun (WGS) entry which is preliminary data.</text>
</comment>
<dbReference type="PANTHER" id="PTHR46580:SF2">
    <property type="entry name" value="MAM DOMAIN-CONTAINING PROTEIN"/>
    <property type="match status" value="1"/>
</dbReference>
<dbReference type="Pfam" id="PF13517">
    <property type="entry name" value="FG-GAP_3"/>
    <property type="match status" value="2"/>
</dbReference>
<feature type="compositionally biased region" description="Low complexity" evidence="2">
    <location>
        <begin position="368"/>
        <end position="379"/>
    </location>
</feature>
<dbReference type="InterPro" id="IPR035986">
    <property type="entry name" value="PKD_dom_sf"/>
</dbReference>
<keyword evidence="1 3" id="KW-0732">Signal</keyword>
<dbReference type="InterPro" id="IPR007742">
    <property type="entry name" value="NosD_dom"/>
</dbReference>
<evidence type="ECO:0000256" key="3">
    <source>
        <dbReference type="SAM" id="SignalP"/>
    </source>
</evidence>
<dbReference type="EMBL" id="JAATVY010000002">
    <property type="protein sequence ID" value="NJC68750.1"/>
    <property type="molecule type" value="Genomic_DNA"/>
</dbReference>
<dbReference type="Proteomes" id="UP000722989">
    <property type="component" value="Unassembled WGS sequence"/>
</dbReference>
<name>A0ABX0XTZ5_9ACTN</name>
<dbReference type="SUPFAM" id="SSF49299">
    <property type="entry name" value="PKD domain"/>
    <property type="match status" value="1"/>
</dbReference>
<gene>
    <name evidence="5" type="ORF">HC031_03265</name>
</gene>
<feature type="domain" description="PKD" evidence="4">
    <location>
        <begin position="448"/>
        <end position="497"/>
    </location>
</feature>
<feature type="signal peptide" evidence="3">
    <location>
        <begin position="1"/>
        <end position="22"/>
    </location>
</feature>
<sequence>MRNRLIAGLVGAALTASGALVAGAGPAAADASTPLYVNNGSGYNCSDSGTGTWDQPFCTISAAVAAVLPGQTINVIGTYSEHVAITKSGTPGHPITLQGLINVTSAHLNGGFTIDGQRDVSIANIGVTASQSPGIGVSHSTRITLQYEAVSAVTGPVVGVQLTAVTDSSLTHDGANGTVAPGLAIDAATTGVLVKSGKFSVSRLERKSPIDIAGSGNTVIDNTASGGTGAGIMVEPGAANNVIANNIVGDAGDGIVNNGATGTAITNNTVEGNCGTGIRVAGASSGVSVQNNISKNNPSPSTTCKAPADSVDIGIYDAAVNDTVVDYNTVYQTRPGAAPYGWNGAPKSLTDFRAASKQADHDLDTNEASANDDSANSAAPGYQSTDRMGNGRQDNPSVNNTGTGPVAYADRGSWEDVRAPTAKLAVTFNRTAGSITADASGSVPGWAPIASYTFDFGDGSAPVRQSTPTVTHQYAQLGVSNVTVSVTDSTSLTSAASWSGCVGGPVVPGSGAQRLTADFNGDGRDDVAMFYDYGGGHVGLFTMSNHGCGNFDAPVLRWSGPNWGTGTRFMTVGDFNGDGKADIALFYDYGGGHVAVFTLPASGGGGFSAPTLRWNGQYWGGGTKLMTAGDFNGDGKADIALFYDYGGGHVAVFTLPASGGGGFSAPTLRWNGQYWGGGTKLMTAGDFNGDGKADIALFYDYGGGHVAVFTLPASGGGGLSAPVLRWNAPRWGGGTVAMAAGNYTSDTKSDIALFYTYTRWNIGVFNLVASRSGDGSFTAPTQLWAGDWANSASQNDKFMVAGSFTGAGRDGIVLFRDDSWSTDAQLYTLNPDAANGYSAPVLSWDGPYWGNRTQAIG</sequence>
<feature type="compositionally biased region" description="Polar residues" evidence="2">
    <location>
        <begin position="382"/>
        <end position="403"/>
    </location>
</feature>
<dbReference type="NCBIfam" id="TIGR03804">
    <property type="entry name" value="para_beta_helix"/>
    <property type="match status" value="1"/>
</dbReference>
<dbReference type="InterPro" id="IPR013517">
    <property type="entry name" value="FG-GAP"/>
</dbReference>
<dbReference type="InterPro" id="IPR028994">
    <property type="entry name" value="Integrin_alpha_N"/>
</dbReference>
<feature type="region of interest" description="Disordered" evidence="2">
    <location>
        <begin position="364"/>
        <end position="412"/>
    </location>
</feature>
<evidence type="ECO:0000256" key="1">
    <source>
        <dbReference type="ARBA" id="ARBA00022729"/>
    </source>
</evidence>
<accession>A0ABX0XTZ5</accession>
<evidence type="ECO:0000313" key="5">
    <source>
        <dbReference type="EMBL" id="NJC68750.1"/>
    </source>
</evidence>
<dbReference type="PROSITE" id="PS50093">
    <property type="entry name" value="PKD"/>
    <property type="match status" value="1"/>
</dbReference>
<dbReference type="InterPro" id="IPR022409">
    <property type="entry name" value="PKD/Chitinase_dom"/>
</dbReference>
<evidence type="ECO:0000259" key="4">
    <source>
        <dbReference type="PROSITE" id="PS50093"/>
    </source>
</evidence>
<keyword evidence="6" id="KW-1185">Reference proteome</keyword>
<dbReference type="PANTHER" id="PTHR46580">
    <property type="entry name" value="SENSOR KINASE-RELATED"/>
    <property type="match status" value="1"/>
</dbReference>
<proteinExistence type="predicted"/>
<dbReference type="SUPFAM" id="SSF69318">
    <property type="entry name" value="Integrin alpha N-terminal domain"/>
    <property type="match status" value="1"/>
</dbReference>
<dbReference type="RefSeq" id="WP_167923652.1">
    <property type="nucleotide sequence ID" value="NZ_JAATVY010000002.1"/>
</dbReference>
<reference evidence="5 6" key="1">
    <citation type="submission" date="2020-03" db="EMBL/GenBank/DDBJ databases">
        <title>WGS of the type strain of Planosporangium spp.</title>
        <authorList>
            <person name="Thawai C."/>
        </authorList>
    </citation>
    <scope>NUCLEOTIDE SEQUENCE [LARGE SCALE GENOMIC DNA]</scope>
    <source>
        <strain evidence="5 6">TBRC 5610</strain>
    </source>
</reference>
<dbReference type="Pfam" id="PF05048">
    <property type="entry name" value="NosD"/>
    <property type="match status" value="1"/>
</dbReference>
<organism evidence="5 6">
    <name type="scientific">Planosporangium thailandense</name>
    <dbReference type="NCBI Taxonomy" id="765197"/>
    <lineage>
        <taxon>Bacteria</taxon>
        <taxon>Bacillati</taxon>
        <taxon>Actinomycetota</taxon>
        <taxon>Actinomycetes</taxon>
        <taxon>Micromonosporales</taxon>
        <taxon>Micromonosporaceae</taxon>
        <taxon>Planosporangium</taxon>
    </lineage>
</organism>
<protein>
    <submittedName>
        <fullName evidence="5">PKD domain-containing protein</fullName>
    </submittedName>
</protein>
<dbReference type="Gene3D" id="2.160.20.10">
    <property type="entry name" value="Single-stranded right-handed beta-helix, Pectin lyase-like"/>
    <property type="match status" value="1"/>
</dbReference>
<dbReference type="InterPro" id="IPR011050">
    <property type="entry name" value="Pectin_lyase_fold/virulence"/>
</dbReference>
<dbReference type="InterPro" id="IPR022441">
    <property type="entry name" value="Para_beta_helix_rpt-2"/>
</dbReference>
<dbReference type="InterPro" id="IPR013783">
    <property type="entry name" value="Ig-like_fold"/>
</dbReference>
<dbReference type="SMART" id="SM00710">
    <property type="entry name" value="PbH1"/>
    <property type="match status" value="6"/>
</dbReference>
<feature type="chain" id="PRO_5046561002" evidence="3">
    <location>
        <begin position="23"/>
        <end position="857"/>
    </location>
</feature>
<dbReference type="Pfam" id="PF18911">
    <property type="entry name" value="PKD_4"/>
    <property type="match status" value="1"/>
</dbReference>